<evidence type="ECO:0000256" key="1">
    <source>
        <dbReference type="ARBA" id="ARBA00009257"/>
    </source>
</evidence>
<feature type="region of interest" description="Disordered" evidence="4">
    <location>
        <begin position="806"/>
        <end position="858"/>
    </location>
</feature>
<dbReference type="PANTHER" id="PTHR12848:SF16">
    <property type="entry name" value="REGULATORY-ASSOCIATED PROTEIN OF MTOR"/>
    <property type="match status" value="1"/>
</dbReference>
<dbReference type="Pfam" id="PF02985">
    <property type="entry name" value="HEAT"/>
    <property type="match status" value="1"/>
</dbReference>
<dbReference type="GO" id="GO:0009267">
    <property type="term" value="P:cellular response to starvation"/>
    <property type="evidence" value="ECO:0007669"/>
    <property type="project" value="TreeGrafter"/>
</dbReference>
<evidence type="ECO:0000256" key="4">
    <source>
        <dbReference type="SAM" id="MobiDB-lite"/>
    </source>
</evidence>
<gene>
    <name evidence="6" type="ORF">RF55_9116</name>
</gene>
<evidence type="ECO:0000256" key="3">
    <source>
        <dbReference type="ARBA" id="ARBA00022737"/>
    </source>
</evidence>
<dbReference type="Proteomes" id="UP000036403">
    <property type="component" value="Unassembled WGS sequence"/>
</dbReference>
<comment type="similarity">
    <text evidence="1">Belongs to the WD repeat RAPTOR family.</text>
</comment>
<dbReference type="Pfam" id="PF14538">
    <property type="entry name" value="Raptor_N"/>
    <property type="match status" value="1"/>
</dbReference>
<proteinExistence type="inferred from homology"/>
<dbReference type="InterPro" id="IPR011989">
    <property type="entry name" value="ARM-like"/>
</dbReference>
<keyword evidence="3" id="KW-0677">Repeat</keyword>
<comment type="caution">
    <text evidence="6">The sequence shown here is derived from an EMBL/GenBank/DDBJ whole genome shotgun (WGS) entry which is preliminary data.</text>
</comment>
<dbReference type="Pfam" id="PF00400">
    <property type="entry name" value="WD40"/>
    <property type="match status" value="1"/>
</dbReference>
<dbReference type="GO" id="GO:0005737">
    <property type="term" value="C:cytoplasm"/>
    <property type="evidence" value="ECO:0007669"/>
    <property type="project" value="TreeGrafter"/>
</dbReference>
<dbReference type="GO" id="GO:0010506">
    <property type="term" value="P:regulation of autophagy"/>
    <property type="evidence" value="ECO:0007669"/>
    <property type="project" value="TreeGrafter"/>
</dbReference>
<keyword evidence="2" id="KW-0853">WD repeat</keyword>
<dbReference type="SMART" id="SM01302">
    <property type="entry name" value="Raptor_N"/>
    <property type="match status" value="1"/>
</dbReference>
<dbReference type="Gene3D" id="1.25.10.10">
    <property type="entry name" value="Leucine-rich Repeat Variant"/>
    <property type="match status" value="1"/>
</dbReference>
<dbReference type="STRING" id="67767.A0A0J7KL19"/>
<evidence type="ECO:0000313" key="7">
    <source>
        <dbReference type="Proteomes" id="UP000036403"/>
    </source>
</evidence>
<accession>A0A0J7KL19</accession>
<dbReference type="InterPro" id="IPR036322">
    <property type="entry name" value="WD40_repeat_dom_sf"/>
</dbReference>
<dbReference type="GO" id="GO:0031931">
    <property type="term" value="C:TORC1 complex"/>
    <property type="evidence" value="ECO:0007669"/>
    <property type="project" value="InterPro"/>
</dbReference>
<dbReference type="PRINTS" id="PR01547">
    <property type="entry name" value="YEAST176DUF"/>
</dbReference>
<dbReference type="InterPro" id="IPR000357">
    <property type="entry name" value="HEAT"/>
</dbReference>
<reference evidence="6 7" key="1">
    <citation type="submission" date="2015-04" db="EMBL/GenBank/DDBJ databases">
        <title>Lasius niger genome sequencing.</title>
        <authorList>
            <person name="Konorov E.A."/>
            <person name="Nikitin M.A."/>
            <person name="Kirill M.V."/>
            <person name="Chang P."/>
        </authorList>
    </citation>
    <scope>NUCLEOTIDE SEQUENCE [LARGE SCALE GENOMIC DNA]</scope>
    <source>
        <tissue evidence="6">Whole</tissue>
    </source>
</reference>
<organism evidence="6 7">
    <name type="scientific">Lasius niger</name>
    <name type="common">Black garden ant</name>
    <dbReference type="NCBI Taxonomy" id="67767"/>
    <lineage>
        <taxon>Eukaryota</taxon>
        <taxon>Metazoa</taxon>
        <taxon>Ecdysozoa</taxon>
        <taxon>Arthropoda</taxon>
        <taxon>Hexapoda</taxon>
        <taxon>Insecta</taxon>
        <taxon>Pterygota</taxon>
        <taxon>Neoptera</taxon>
        <taxon>Endopterygota</taxon>
        <taxon>Hymenoptera</taxon>
        <taxon>Apocrita</taxon>
        <taxon>Aculeata</taxon>
        <taxon>Formicoidea</taxon>
        <taxon>Formicidae</taxon>
        <taxon>Formicinae</taxon>
        <taxon>Lasius</taxon>
        <taxon>Lasius</taxon>
    </lineage>
</organism>
<protein>
    <submittedName>
        <fullName evidence="6">Regulatory-associated protein of mtor</fullName>
    </submittedName>
</protein>
<dbReference type="SUPFAM" id="SSF50978">
    <property type="entry name" value="WD40 repeat-like"/>
    <property type="match status" value="1"/>
</dbReference>
<name>A0A0J7KL19_LASNI</name>
<dbReference type="InterPro" id="IPR004083">
    <property type="entry name" value="Raptor"/>
</dbReference>
<keyword evidence="7" id="KW-1185">Reference proteome</keyword>
<dbReference type="InterPro" id="IPR016024">
    <property type="entry name" value="ARM-type_fold"/>
</dbReference>
<dbReference type="EMBL" id="LBMM01005959">
    <property type="protein sequence ID" value="KMQ91063.1"/>
    <property type="molecule type" value="Genomic_DNA"/>
</dbReference>
<dbReference type="GO" id="GO:0071230">
    <property type="term" value="P:cellular response to amino acid stimulus"/>
    <property type="evidence" value="ECO:0007669"/>
    <property type="project" value="TreeGrafter"/>
</dbReference>
<evidence type="ECO:0000259" key="5">
    <source>
        <dbReference type="SMART" id="SM01302"/>
    </source>
</evidence>
<dbReference type="SMART" id="SM00320">
    <property type="entry name" value="WD40"/>
    <property type="match status" value="5"/>
</dbReference>
<dbReference type="InterPro" id="IPR029347">
    <property type="entry name" value="Raptor_N"/>
</dbReference>
<dbReference type="GO" id="GO:0030307">
    <property type="term" value="P:positive regulation of cell growth"/>
    <property type="evidence" value="ECO:0007669"/>
    <property type="project" value="TreeGrafter"/>
</dbReference>
<dbReference type="Gene3D" id="2.130.10.10">
    <property type="entry name" value="YVTN repeat-like/Quinoprotein amine dehydrogenase"/>
    <property type="match status" value="2"/>
</dbReference>
<feature type="domain" description="Raptor N-terminal CASPase-like" evidence="5">
    <location>
        <begin position="73"/>
        <end position="226"/>
    </location>
</feature>
<evidence type="ECO:0000313" key="6">
    <source>
        <dbReference type="EMBL" id="KMQ91063.1"/>
    </source>
</evidence>
<dbReference type="GO" id="GO:0030674">
    <property type="term" value="F:protein-macromolecule adaptor activity"/>
    <property type="evidence" value="ECO:0007669"/>
    <property type="project" value="TreeGrafter"/>
</dbReference>
<dbReference type="GO" id="GO:0038202">
    <property type="term" value="P:TORC1 signaling"/>
    <property type="evidence" value="ECO:0007669"/>
    <property type="project" value="TreeGrafter"/>
</dbReference>
<dbReference type="OrthoDB" id="10262360at2759"/>
<dbReference type="InterPro" id="IPR001680">
    <property type="entry name" value="WD40_rpt"/>
</dbReference>
<dbReference type="InterPro" id="IPR015943">
    <property type="entry name" value="WD40/YVTN_repeat-like_dom_sf"/>
</dbReference>
<evidence type="ECO:0000256" key="2">
    <source>
        <dbReference type="ARBA" id="ARBA00022574"/>
    </source>
</evidence>
<sequence length="1286" mass="144457">MSVSYARMKSCHEALSSSSSTTSSTSTTLNNALVRRAGDEEDWQMQLAFCKPRHNTTIESVNCISQTWRMKERMKTVSVALVLCLNVGVDPPDIVKTQPCARLECWIDPLSVSPQKALETIGSNLQKQYERWQPRARYKQSLDPTVEEVKKLCTSLRRNAKEERVLFHYNGHGVPKPTTNGEIWVFNRTYTQYIPLSVYDLQTWMGAPSIYVYDCSNAGIIVESFQQFADQHEKEYEMEKQQNRVTGVTCPAAPCYKNCIQLAACAANQILPMNPNLPADIFTSCLTTPIKIAIRWFAMQPTSKLVPNISLDLIDKIPGQLTDRRTMLGELNWIFTAITDTIAWNTLPRDLFQRLFRQDLLVASLFRNFLLAERILRSYDCTPVSSPKLPPTFQHRMWQAWDMALDLCLAQLPIVLENEDRYVHSSFFEDQLTAFQVWLNLGSKNRSPPEQLPIVLQVLLSQVHRLRALELLGRFLDLGSWAVNLALSVGIFPYVLKLLQSNARELRPLLVFIWAKILAVDNSEHRTLAAFVLASIVNDYRPGQVAANQGNLVSICLEQLGDTNSLLRQWLCLCLARLWHNFDKARWCGVRDIAHEKLFTLLKDPVPEVRAASVYALGTFINSVTTRSEHANNIDQIIAMMLINTVSHDMCPLVRKELVVALQWLVLHFENSFVTLAIAEENSRKDLVVETLSPFSGMRRISSRDRLKMLSPNNTYTIDTTDGFGAQDRIKRVSSSSSISSLGHSSLGNLPSLSYGSVYMKLWHGLCNLDNDPHPAVGAMSQKVTNHIRNKVKASSAPKEVVEAKISSSLSLPPSPSNRTGYLSKGESPPAVNSGPDLLRSPRTHFIPHNSRTRKPLPNTISEEVDEIPGAKTPLTTSQFVEWSCAQFAQPVSLEDEMDDVESRPYLEREWRFIRNAKQRQDAKEEQLRAPQSKMESQVYHARCPQSPQTLVFHPFEPHLAVALKDCFGVWDYQSGTKLTFCASRGSKTKSRITALEFINSHDLSLLMAGSDDGSVRIWKNYNGTISRDPILLTAWQALADVQPATKTSNATAQLVTKWEQKSLTLAVTGDARIVRLWDAETELKKQDIPTGADCCTTCIDVDGTGAIMALGCGDGSVRLLDRRLPPAEAKVMIWREHTAWVLGTFLRQSEGSMPQLFTGSSSGDIKIFDLRKNSSVSTIQITPGMAALTAHEIADVFACLLSSYDNLTESLLCEYKRTCFCFSGTTNHCISVYNISGQHLNTIKFHEGFMGTRLSPVSCLSFHRYRVTMAAGFVDSTFTLYEPRR</sequence>
<dbReference type="PaxDb" id="67767-A0A0J7KL19"/>
<dbReference type="PANTHER" id="PTHR12848">
    <property type="entry name" value="REGULATORY-ASSOCIATED PROTEIN OF MTOR"/>
    <property type="match status" value="1"/>
</dbReference>
<dbReference type="SUPFAM" id="SSF48371">
    <property type="entry name" value="ARM repeat"/>
    <property type="match status" value="1"/>
</dbReference>